<sequence length="68" mass="7753">MSTLTFQPMLCVSVNGHSINIFIPIYFIMSKDPKKEKSTKDKKQSSYQKEKDTPTKDSVANVSVKKKK</sequence>
<gene>
    <name evidence="2" type="ORF">DI53_3694</name>
</gene>
<comment type="caution">
    <text evidence="2">The sequence shown here is derived from an EMBL/GenBank/DDBJ whole genome shotgun (WGS) entry which is preliminary data.</text>
</comment>
<evidence type="ECO:0000256" key="1">
    <source>
        <dbReference type="SAM" id="MobiDB-lite"/>
    </source>
</evidence>
<dbReference type="RefSeq" id="WP_131555374.1">
    <property type="nucleotide sequence ID" value="NZ_JJMU01000066.1"/>
</dbReference>
<dbReference type="AlphaFoldDB" id="A0A0B8T593"/>
<feature type="region of interest" description="Disordered" evidence="1">
    <location>
        <begin position="33"/>
        <end position="68"/>
    </location>
</feature>
<organism evidence="2 3">
    <name type="scientific">Sphingobacterium deserti</name>
    <dbReference type="NCBI Taxonomy" id="1229276"/>
    <lineage>
        <taxon>Bacteria</taxon>
        <taxon>Pseudomonadati</taxon>
        <taxon>Bacteroidota</taxon>
        <taxon>Sphingobacteriia</taxon>
        <taxon>Sphingobacteriales</taxon>
        <taxon>Sphingobacteriaceae</taxon>
        <taxon>Sphingobacterium</taxon>
    </lineage>
</organism>
<reference evidence="2 3" key="2">
    <citation type="journal article" date="2015" name="PLoS ONE">
        <title>Whole-Genome Optical Mapping and Finished Genome Sequence of Sphingobacterium deserti sp. nov., a New Species Isolated from the Western Desert of China.</title>
        <authorList>
            <person name="Teng C."/>
            <person name="Zhou Z."/>
            <person name="Molnar I."/>
            <person name="Li X."/>
            <person name="Tang R."/>
            <person name="Chen M."/>
            <person name="Wang L."/>
            <person name="Su S."/>
            <person name="Zhang W."/>
            <person name="Lin M."/>
        </authorList>
    </citation>
    <scope>NUCLEOTIDE SEQUENCE [LARGE SCALE GENOMIC DNA]</scope>
    <source>
        <strain evidence="3">ACCC05744</strain>
    </source>
</reference>
<keyword evidence="3" id="KW-1185">Reference proteome</keyword>
<name>A0A0B8T593_9SPHI</name>
<protein>
    <submittedName>
        <fullName evidence="2">Uncharacterized protein</fullName>
    </submittedName>
</protein>
<evidence type="ECO:0000313" key="3">
    <source>
        <dbReference type="Proteomes" id="UP000031802"/>
    </source>
</evidence>
<dbReference type="EMBL" id="JJMU01000066">
    <property type="protein sequence ID" value="KGE12654.1"/>
    <property type="molecule type" value="Genomic_DNA"/>
</dbReference>
<dbReference type="PATRIC" id="fig|1229276.3.peg.3820"/>
<proteinExistence type="predicted"/>
<feature type="compositionally biased region" description="Basic and acidic residues" evidence="1">
    <location>
        <begin position="33"/>
        <end position="55"/>
    </location>
</feature>
<dbReference type="Proteomes" id="UP000031802">
    <property type="component" value="Unassembled WGS sequence"/>
</dbReference>
<reference evidence="3" key="1">
    <citation type="submission" date="2014-04" db="EMBL/GenBank/DDBJ databases">
        <title>Whole-Genome optical mapping and complete genome sequence of Sphingobacterium deserti sp. nov., a new spaces isolated from desert in the west of China.</title>
        <authorList>
            <person name="Teng C."/>
            <person name="Zhou Z."/>
            <person name="Li X."/>
            <person name="Chen M."/>
            <person name="Lin M."/>
            <person name="Wang L."/>
            <person name="Su S."/>
            <person name="Zhang C."/>
            <person name="Zhang W."/>
        </authorList>
    </citation>
    <scope>NUCLEOTIDE SEQUENCE [LARGE SCALE GENOMIC DNA]</scope>
    <source>
        <strain evidence="3">ACCC05744</strain>
    </source>
</reference>
<evidence type="ECO:0000313" key="2">
    <source>
        <dbReference type="EMBL" id="KGE12654.1"/>
    </source>
</evidence>
<accession>A0A0B8T593</accession>